<organism evidence="2 3">
    <name type="scientific">Saonia flava</name>
    <dbReference type="NCBI Taxonomy" id="523696"/>
    <lineage>
        <taxon>Bacteria</taxon>
        <taxon>Pseudomonadati</taxon>
        <taxon>Bacteroidota</taxon>
        <taxon>Flavobacteriia</taxon>
        <taxon>Flavobacteriales</taxon>
        <taxon>Flavobacteriaceae</taxon>
        <taxon>Saonia</taxon>
    </lineage>
</organism>
<dbReference type="RefSeq" id="WP_167965198.1">
    <property type="nucleotide sequence ID" value="NZ_JAATJJ010000002.1"/>
</dbReference>
<dbReference type="Proteomes" id="UP000590442">
    <property type="component" value="Unassembled WGS sequence"/>
</dbReference>
<keyword evidence="3" id="KW-1185">Reference proteome</keyword>
<protein>
    <submittedName>
        <fullName evidence="2">Uncharacterized protein</fullName>
    </submittedName>
</protein>
<gene>
    <name evidence="2" type="ORF">GGR42_002795</name>
</gene>
<evidence type="ECO:0000313" key="2">
    <source>
        <dbReference type="EMBL" id="NJB72304.1"/>
    </source>
</evidence>
<evidence type="ECO:0000256" key="1">
    <source>
        <dbReference type="SAM" id="MobiDB-lite"/>
    </source>
</evidence>
<proteinExistence type="predicted"/>
<comment type="caution">
    <text evidence="2">The sequence shown here is derived from an EMBL/GenBank/DDBJ whole genome shotgun (WGS) entry which is preliminary data.</text>
</comment>
<name>A0A846R4K6_9FLAO</name>
<evidence type="ECO:0000313" key="3">
    <source>
        <dbReference type="Proteomes" id="UP000590442"/>
    </source>
</evidence>
<feature type="region of interest" description="Disordered" evidence="1">
    <location>
        <begin position="1"/>
        <end position="48"/>
    </location>
</feature>
<dbReference type="EMBL" id="JAATJJ010000002">
    <property type="protein sequence ID" value="NJB72304.1"/>
    <property type="molecule type" value="Genomic_DNA"/>
</dbReference>
<sequence length="48" mass="5386">MGKQDKPEQRPQPPKTEPRHIPLRKDSPIPDTERGGGTTVRPSKPDDN</sequence>
<dbReference type="AlphaFoldDB" id="A0A846R4K6"/>
<feature type="compositionally biased region" description="Basic and acidic residues" evidence="1">
    <location>
        <begin position="16"/>
        <end position="34"/>
    </location>
</feature>
<reference evidence="2 3" key="1">
    <citation type="submission" date="2020-03" db="EMBL/GenBank/DDBJ databases">
        <title>Genomic Encyclopedia of Type Strains, Phase IV (KMG-IV): sequencing the most valuable type-strain genomes for metagenomic binning, comparative biology and taxonomic classification.</title>
        <authorList>
            <person name="Goeker M."/>
        </authorList>
    </citation>
    <scope>NUCLEOTIDE SEQUENCE [LARGE SCALE GENOMIC DNA]</scope>
    <source>
        <strain evidence="2 3">DSM 29762</strain>
    </source>
</reference>
<accession>A0A846R4K6</accession>